<organism evidence="1 2">
    <name type="scientific">Parendozoicomonas haliclonae</name>
    <dbReference type="NCBI Taxonomy" id="1960125"/>
    <lineage>
        <taxon>Bacteria</taxon>
        <taxon>Pseudomonadati</taxon>
        <taxon>Pseudomonadota</taxon>
        <taxon>Gammaproteobacteria</taxon>
        <taxon>Oceanospirillales</taxon>
        <taxon>Endozoicomonadaceae</taxon>
        <taxon>Parendozoicomonas</taxon>
    </lineage>
</organism>
<accession>A0A1X7AKJ9</accession>
<evidence type="ECO:0000313" key="1">
    <source>
        <dbReference type="EMBL" id="SMA47370.1"/>
    </source>
</evidence>
<dbReference type="Proteomes" id="UP000196573">
    <property type="component" value="Unassembled WGS sequence"/>
</dbReference>
<dbReference type="RefSeq" id="WP_087110144.1">
    <property type="nucleotide sequence ID" value="NZ_CBCSCN010000003.1"/>
</dbReference>
<evidence type="ECO:0000313" key="2">
    <source>
        <dbReference type="Proteomes" id="UP000196573"/>
    </source>
</evidence>
<proteinExistence type="predicted"/>
<dbReference type="AlphaFoldDB" id="A0A1X7AKJ9"/>
<name>A0A1X7AKJ9_9GAMM</name>
<gene>
    <name evidence="1" type="ORF">EHSB41UT_02388</name>
</gene>
<protein>
    <submittedName>
        <fullName evidence="1">Uncharacterized protein</fullName>
    </submittedName>
</protein>
<keyword evidence="2" id="KW-1185">Reference proteome</keyword>
<dbReference type="EMBL" id="FWPT01000005">
    <property type="protein sequence ID" value="SMA47370.1"/>
    <property type="molecule type" value="Genomic_DNA"/>
</dbReference>
<sequence>MSCITTMELTNEARHLLNQLQAQKLMTSHRLSMGAVVSELILKEAKALNLKTTQEQLQE</sequence>
<reference evidence="1 2" key="1">
    <citation type="submission" date="2017-03" db="EMBL/GenBank/DDBJ databases">
        <authorList>
            <person name="Afonso C.L."/>
            <person name="Miller P.J."/>
            <person name="Scott M.A."/>
            <person name="Spackman E."/>
            <person name="Goraichik I."/>
            <person name="Dimitrov K.M."/>
            <person name="Suarez D.L."/>
            <person name="Swayne D.E."/>
        </authorList>
    </citation>
    <scope>NUCLEOTIDE SEQUENCE [LARGE SCALE GENOMIC DNA]</scope>
    <source>
        <strain evidence="1">SB41UT1</strain>
    </source>
</reference>